<dbReference type="PROSITE" id="PS50943">
    <property type="entry name" value="HTH_CROC1"/>
    <property type="match status" value="1"/>
</dbReference>
<dbReference type="PANTHER" id="PTHR42754:SF1">
    <property type="entry name" value="LIPOPROTEIN"/>
    <property type="match status" value="1"/>
</dbReference>
<accession>M7XE36</accession>
<name>M7XE36_9BACT</name>
<organism evidence="3 4">
    <name type="scientific">Mariniradius saccharolyticus AK6</name>
    <dbReference type="NCBI Taxonomy" id="1239962"/>
    <lineage>
        <taxon>Bacteria</taxon>
        <taxon>Pseudomonadati</taxon>
        <taxon>Bacteroidota</taxon>
        <taxon>Cytophagia</taxon>
        <taxon>Cytophagales</taxon>
        <taxon>Cyclobacteriaceae</taxon>
        <taxon>Mariniradius</taxon>
    </lineage>
</organism>
<sequence>MAVTSAKKIRSLRVAKGWTQQELSDRSGVSLRTVQRIENAEVKPSLYSLRILARALEVDLEMILLESEEKNHVPQSKPFQKMNAIIQTLIASKFSVLGAIGVICFALSTYLFWPFTDSGISDFGDGSVFEVATVNCGSPTECDIEVTKKASDGKIIWQKTFGGTSYDRAGQALAATDGGCLVLGSTSSFGAGNYDALLLKIDRQGNLVWQKTYGEFFNEYGKTLEFTSRGNGYLISGTQQKCPGSNVSNDCQDLVWTFEVDVEGVEKI</sequence>
<evidence type="ECO:0000313" key="4">
    <source>
        <dbReference type="Proteomes" id="UP000010953"/>
    </source>
</evidence>
<dbReference type="Proteomes" id="UP000010953">
    <property type="component" value="Unassembled WGS sequence"/>
</dbReference>
<keyword evidence="1" id="KW-0472">Membrane</keyword>
<dbReference type="SUPFAM" id="SSF47413">
    <property type="entry name" value="lambda repressor-like DNA-binding domains"/>
    <property type="match status" value="1"/>
</dbReference>
<dbReference type="eggNOG" id="COG1813">
    <property type="taxonomic scope" value="Bacteria"/>
</dbReference>
<dbReference type="PANTHER" id="PTHR42754">
    <property type="entry name" value="ENDOGLUCANASE"/>
    <property type="match status" value="1"/>
</dbReference>
<dbReference type="Gene3D" id="1.10.260.40">
    <property type="entry name" value="lambda repressor-like DNA-binding domains"/>
    <property type="match status" value="1"/>
</dbReference>
<dbReference type="InterPro" id="IPR010982">
    <property type="entry name" value="Lambda_DNA-bd_dom_sf"/>
</dbReference>
<gene>
    <name evidence="3" type="ORF">C943_00426</name>
</gene>
<keyword evidence="1" id="KW-0812">Transmembrane</keyword>
<protein>
    <recommendedName>
        <fullName evidence="2">HTH cro/C1-type domain-containing protein</fullName>
    </recommendedName>
</protein>
<dbReference type="CDD" id="cd00093">
    <property type="entry name" value="HTH_XRE"/>
    <property type="match status" value="1"/>
</dbReference>
<dbReference type="STRING" id="1239962.C943_00426"/>
<evidence type="ECO:0000256" key="1">
    <source>
        <dbReference type="SAM" id="Phobius"/>
    </source>
</evidence>
<dbReference type="Pfam" id="PF01381">
    <property type="entry name" value="HTH_3"/>
    <property type="match status" value="1"/>
</dbReference>
<proteinExistence type="predicted"/>
<dbReference type="InterPro" id="IPR001387">
    <property type="entry name" value="Cro/C1-type_HTH"/>
</dbReference>
<dbReference type="AlphaFoldDB" id="M7XE36"/>
<feature type="transmembrane region" description="Helical" evidence="1">
    <location>
        <begin position="90"/>
        <end position="113"/>
    </location>
</feature>
<dbReference type="GO" id="GO:0003677">
    <property type="term" value="F:DNA binding"/>
    <property type="evidence" value="ECO:0007669"/>
    <property type="project" value="InterPro"/>
</dbReference>
<comment type="caution">
    <text evidence="3">The sequence shown here is derived from an EMBL/GenBank/DDBJ whole genome shotgun (WGS) entry which is preliminary data.</text>
</comment>
<evidence type="ECO:0000313" key="3">
    <source>
        <dbReference type="EMBL" id="EMS33149.1"/>
    </source>
</evidence>
<keyword evidence="4" id="KW-1185">Reference proteome</keyword>
<feature type="domain" description="HTH cro/C1-type" evidence="2">
    <location>
        <begin position="9"/>
        <end position="63"/>
    </location>
</feature>
<reference evidence="3" key="1">
    <citation type="submission" date="2013-01" db="EMBL/GenBank/DDBJ databases">
        <title>Genome assembly of Mariniradius saccharolyticus AK6.</title>
        <authorList>
            <person name="Vaidya B."/>
            <person name="Khatri I."/>
            <person name="Tanuku N.R.S."/>
            <person name="Subramanian S."/>
            <person name="Pinnaka A."/>
        </authorList>
    </citation>
    <scope>NUCLEOTIDE SEQUENCE [LARGE SCALE GENOMIC DNA]</scope>
    <source>
        <strain evidence="3">AK6</strain>
    </source>
</reference>
<dbReference type="EMBL" id="AMZY02000010">
    <property type="protein sequence ID" value="EMS33149.1"/>
    <property type="molecule type" value="Genomic_DNA"/>
</dbReference>
<dbReference type="InParanoid" id="M7XE36"/>
<evidence type="ECO:0000259" key="2">
    <source>
        <dbReference type="PROSITE" id="PS50943"/>
    </source>
</evidence>
<keyword evidence="1" id="KW-1133">Transmembrane helix</keyword>
<dbReference type="SMART" id="SM00530">
    <property type="entry name" value="HTH_XRE"/>
    <property type="match status" value="1"/>
</dbReference>
<dbReference type="eggNOG" id="COG1680">
    <property type="taxonomic scope" value="Bacteria"/>
</dbReference>